<sequence length="49" mass="5727">MEKSKRLSENRLAHSEKNVGVLQITSYELQVKIRGTLYFFTLSINQNKL</sequence>
<protein>
    <submittedName>
        <fullName evidence="1">Uncharacterized protein</fullName>
    </submittedName>
</protein>
<accession>K6ANE5</accession>
<dbReference type="EMBL" id="AGZQ01000001">
    <property type="protein sequence ID" value="EKN17238.1"/>
    <property type="molecule type" value="Genomic_DNA"/>
</dbReference>
<evidence type="ECO:0000313" key="1">
    <source>
        <dbReference type="EMBL" id="EKN17238.1"/>
    </source>
</evidence>
<reference evidence="1 2" key="1">
    <citation type="submission" date="2012-02" db="EMBL/GenBank/DDBJ databases">
        <title>The Genome Sequence of Parabacteroides merdae CL03T12C32.</title>
        <authorList>
            <consortium name="The Broad Institute Genome Sequencing Platform"/>
            <person name="Earl A."/>
            <person name="Ward D."/>
            <person name="Feldgarden M."/>
            <person name="Gevers D."/>
            <person name="Zitomersky N.L."/>
            <person name="Coyne M.J."/>
            <person name="Comstock L.E."/>
            <person name="Young S.K."/>
            <person name="Zeng Q."/>
            <person name="Gargeya S."/>
            <person name="Fitzgerald M."/>
            <person name="Haas B."/>
            <person name="Abouelleil A."/>
            <person name="Alvarado L."/>
            <person name="Arachchi H.M."/>
            <person name="Berlin A."/>
            <person name="Chapman S.B."/>
            <person name="Gearin G."/>
            <person name="Goldberg J."/>
            <person name="Griggs A."/>
            <person name="Gujja S."/>
            <person name="Hansen M."/>
            <person name="Heiman D."/>
            <person name="Howarth C."/>
            <person name="Larimer J."/>
            <person name="Lui A."/>
            <person name="MacDonald P.J.P."/>
            <person name="McCowen C."/>
            <person name="Montmayeur A."/>
            <person name="Murphy C."/>
            <person name="Neiman D."/>
            <person name="Pearson M."/>
            <person name="Priest M."/>
            <person name="Roberts A."/>
            <person name="Saif S."/>
            <person name="Shea T."/>
            <person name="Sisk P."/>
            <person name="Stolte C."/>
            <person name="Sykes S."/>
            <person name="Wortman J."/>
            <person name="Nusbaum C."/>
            <person name="Birren B."/>
        </authorList>
    </citation>
    <scope>NUCLEOTIDE SEQUENCE [LARGE SCALE GENOMIC DNA]</scope>
    <source>
        <strain evidence="1 2">CL03T12C32</strain>
    </source>
</reference>
<proteinExistence type="predicted"/>
<organism evidence="1 2">
    <name type="scientific">Parabacteroides merdae CL03T12C32</name>
    <dbReference type="NCBI Taxonomy" id="999420"/>
    <lineage>
        <taxon>Bacteria</taxon>
        <taxon>Pseudomonadati</taxon>
        <taxon>Bacteroidota</taxon>
        <taxon>Bacteroidia</taxon>
        <taxon>Bacteroidales</taxon>
        <taxon>Tannerellaceae</taxon>
        <taxon>Parabacteroides</taxon>
    </lineage>
</organism>
<gene>
    <name evidence="1" type="ORF">HMPREF1060_00075</name>
</gene>
<dbReference type="HOGENOM" id="CLU_3138764_0_0_10"/>
<comment type="caution">
    <text evidence="1">The sequence shown here is derived from an EMBL/GenBank/DDBJ whole genome shotgun (WGS) entry which is preliminary data.</text>
</comment>
<name>K6ANE5_9BACT</name>
<evidence type="ECO:0000313" key="2">
    <source>
        <dbReference type="Proteomes" id="UP000006271"/>
    </source>
</evidence>
<dbReference type="AlphaFoldDB" id="K6ANE5"/>
<dbReference type="Proteomes" id="UP000006271">
    <property type="component" value="Unassembled WGS sequence"/>
</dbReference>